<evidence type="ECO:0000313" key="3">
    <source>
        <dbReference type="WBParaSite" id="L893_g24293.t1"/>
    </source>
</evidence>
<proteinExistence type="predicted"/>
<protein>
    <submittedName>
        <fullName evidence="3">G protein-coupled receptor</fullName>
    </submittedName>
</protein>
<dbReference type="WBParaSite" id="L893_g24293.t1">
    <property type="protein sequence ID" value="L893_g24293.t1"/>
    <property type="gene ID" value="L893_g24293"/>
</dbReference>
<dbReference type="AlphaFoldDB" id="A0A1I7Z9Y3"/>
<feature type="transmembrane region" description="Helical" evidence="1">
    <location>
        <begin position="54"/>
        <end position="74"/>
    </location>
</feature>
<keyword evidence="2" id="KW-1185">Reference proteome</keyword>
<dbReference type="Proteomes" id="UP000095287">
    <property type="component" value="Unplaced"/>
</dbReference>
<keyword evidence="1" id="KW-0812">Transmembrane</keyword>
<keyword evidence="1" id="KW-0472">Membrane</keyword>
<keyword evidence="1" id="KW-1133">Transmembrane helix</keyword>
<feature type="transmembrane region" description="Helical" evidence="1">
    <location>
        <begin position="335"/>
        <end position="356"/>
    </location>
</feature>
<feature type="transmembrane region" description="Helical" evidence="1">
    <location>
        <begin position="244"/>
        <end position="268"/>
    </location>
</feature>
<name>A0A1I7Z9Y3_9BILA</name>
<feature type="transmembrane region" description="Helical" evidence="1">
    <location>
        <begin position="16"/>
        <end position="42"/>
    </location>
</feature>
<sequence length="470" mass="52402">MERTKYFNNKKDKRQLCVVCAVTMLSSTVCVAAMVVMTTHIIGNATIENTFVSFAFFAMIVTCSAAMVFFINAIRIYPRPFALARFFKTISIIPDTIRASILGFCWTAHTEMSPQAVVQSLAVGSLLLYMTDLLVTRLFISLRCERSLGVVELSTRLRATRFVVVTASSLAAAFALKELQKHWPLCSEENTWAYRTAAATPFLFCAVEFVLSWLPSVEKLRITLLGKAVGGVLRHSVDLRLDSWVEYVLCSILVLLCAVPAGIVLSLLTCRSPLQSSPYKDRLFQRDRRMERTGNEDREKKQLYVVFSTLLLLFFVYFAFVAVADESGDETIKNAFSLAAIFTMLATCAAMAVFFLTTHPALSHSELAFAHYLKIISIVPDTIRASILGFCWTAHTEMSPQAVVESLAVSFLLLYMTDLLVTRLFISLRCERSLGAVELSTRLRATKFVVGTASSLAAAFALKELQKHWP</sequence>
<feature type="transmembrane region" description="Helical" evidence="1">
    <location>
        <begin position="303"/>
        <end position="323"/>
    </location>
</feature>
<accession>A0A1I7Z9Y3</accession>
<feature type="transmembrane region" description="Helical" evidence="1">
    <location>
        <begin position="407"/>
        <end position="426"/>
    </location>
</feature>
<evidence type="ECO:0000256" key="1">
    <source>
        <dbReference type="SAM" id="Phobius"/>
    </source>
</evidence>
<evidence type="ECO:0000313" key="2">
    <source>
        <dbReference type="Proteomes" id="UP000095287"/>
    </source>
</evidence>
<reference evidence="3" key="1">
    <citation type="submission" date="2016-11" db="UniProtKB">
        <authorList>
            <consortium name="WormBaseParasite"/>
        </authorList>
    </citation>
    <scope>IDENTIFICATION</scope>
</reference>
<organism evidence="2 3">
    <name type="scientific">Steinernema glaseri</name>
    <dbReference type="NCBI Taxonomy" id="37863"/>
    <lineage>
        <taxon>Eukaryota</taxon>
        <taxon>Metazoa</taxon>
        <taxon>Ecdysozoa</taxon>
        <taxon>Nematoda</taxon>
        <taxon>Chromadorea</taxon>
        <taxon>Rhabditida</taxon>
        <taxon>Tylenchina</taxon>
        <taxon>Panagrolaimomorpha</taxon>
        <taxon>Strongyloidoidea</taxon>
        <taxon>Steinernematidae</taxon>
        <taxon>Steinernema</taxon>
    </lineage>
</organism>